<dbReference type="InterPro" id="IPR005151">
    <property type="entry name" value="Tail-specific_protease"/>
</dbReference>
<dbReference type="RefSeq" id="WP_203804766.1">
    <property type="nucleotide sequence ID" value="NZ_BAAAQE010000094.1"/>
</dbReference>
<proteinExistence type="predicted"/>
<dbReference type="SMART" id="SM00245">
    <property type="entry name" value="TSPc"/>
    <property type="match status" value="1"/>
</dbReference>
<protein>
    <submittedName>
        <fullName evidence="2">Peptidase S41</fullName>
    </submittedName>
</protein>
<dbReference type="SUPFAM" id="SSF52096">
    <property type="entry name" value="ClpP/crotonase"/>
    <property type="match status" value="1"/>
</dbReference>
<dbReference type="PANTHER" id="PTHR32060:SF30">
    <property type="entry name" value="CARBOXY-TERMINAL PROCESSING PROTEASE CTPA"/>
    <property type="match status" value="1"/>
</dbReference>
<dbReference type="PANTHER" id="PTHR32060">
    <property type="entry name" value="TAIL-SPECIFIC PROTEASE"/>
    <property type="match status" value="1"/>
</dbReference>
<organism evidence="2 3">
    <name type="scientific">Actinoplanes couchii</name>
    <dbReference type="NCBI Taxonomy" id="403638"/>
    <lineage>
        <taxon>Bacteria</taxon>
        <taxon>Bacillati</taxon>
        <taxon>Actinomycetota</taxon>
        <taxon>Actinomycetes</taxon>
        <taxon>Micromonosporales</taxon>
        <taxon>Micromonosporaceae</taxon>
        <taxon>Actinoplanes</taxon>
    </lineage>
</organism>
<keyword evidence="3" id="KW-1185">Reference proteome</keyword>
<gene>
    <name evidence="2" type="ORF">Aco03nite_074780</name>
</gene>
<evidence type="ECO:0000313" key="3">
    <source>
        <dbReference type="Proteomes" id="UP000612282"/>
    </source>
</evidence>
<dbReference type="Proteomes" id="UP000612282">
    <property type="component" value="Unassembled WGS sequence"/>
</dbReference>
<dbReference type="Pfam" id="PF03572">
    <property type="entry name" value="Peptidase_S41"/>
    <property type="match status" value="1"/>
</dbReference>
<reference evidence="2 3" key="1">
    <citation type="submission" date="2021-01" db="EMBL/GenBank/DDBJ databases">
        <title>Whole genome shotgun sequence of Actinoplanes couchii NBRC 106145.</title>
        <authorList>
            <person name="Komaki H."/>
            <person name="Tamura T."/>
        </authorList>
    </citation>
    <scope>NUCLEOTIDE SEQUENCE [LARGE SCALE GENOMIC DNA]</scope>
    <source>
        <strain evidence="2 3">NBRC 106145</strain>
    </source>
</reference>
<feature type="domain" description="Tail specific protease" evidence="1">
    <location>
        <begin position="46"/>
        <end position="268"/>
    </location>
</feature>
<name>A0ABQ3XKQ5_9ACTN</name>
<dbReference type="Gene3D" id="3.90.226.10">
    <property type="entry name" value="2-enoyl-CoA Hydratase, Chain A, domain 1"/>
    <property type="match status" value="1"/>
</dbReference>
<accession>A0ABQ3XKQ5</accession>
<evidence type="ECO:0000259" key="1">
    <source>
        <dbReference type="SMART" id="SM00245"/>
    </source>
</evidence>
<dbReference type="EMBL" id="BOMG01000094">
    <property type="protein sequence ID" value="GID59074.1"/>
    <property type="molecule type" value="Genomic_DNA"/>
</dbReference>
<dbReference type="InterPro" id="IPR029045">
    <property type="entry name" value="ClpP/crotonase-like_dom_sf"/>
</dbReference>
<comment type="caution">
    <text evidence="2">The sequence shown here is derived from an EMBL/GenBank/DDBJ whole genome shotgun (WGS) entry which is preliminary data.</text>
</comment>
<evidence type="ECO:0000313" key="2">
    <source>
        <dbReference type="EMBL" id="GID59074.1"/>
    </source>
</evidence>
<sequence length="285" mass="30368">MDVARQALDLLEQRALNRRRVDWPALRRDLPADPHTAIRTAITALGDPHTFLLTAADLAEAFGDEAVQNSLMPSGEIVGERFALIRIPETPSVDEADLRYTRTGAALVRDLDGQRPDGWIVDLRGNTGGNMYPMLTVLAPLLGDGVLGSFVDADGESAGQWILRDGVVHQDDEPLSPEPHPHRLATAGPPIAVLTDGDTMSAGEATLIAFRGLPDVRTFGAPTAGLATGNAAHELADGSMLVLTEVRESDRAGRLFGTDPIVPDEPAHDALQAAVTWLESRSEGA</sequence>